<accession>A0ABT1AD75</accession>
<evidence type="ECO:0000259" key="3">
    <source>
        <dbReference type="PROSITE" id="PS50206"/>
    </source>
</evidence>
<dbReference type="Pfam" id="PF00480">
    <property type="entry name" value="ROK"/>
    <property type="match status" value="1"/>
</dbReference>
<comment type="caution">
    <text evidence="4">The sequence shown here is derived from an EMBL/GenBank/DDBJ whole genome shotgun (WGS) entry which is preliminary data.</text>
</comment>
<feature type="region of interest" description="Disordered" evidence="2">
    <location>
        <begin position="251"/>
        <end position="273"/>
    </location>
</feature>
<dbReference type="SUPFAM" id="SSF53067">
    <property type="entry name" value="Actin-like ATPase domain"/>
    <property type="match status" value="1"/>
</dbReference>
<dbReference type="InterPro" id="IPR000600">
    <property type="entry name" value="ROK"/>
</dbReference>
<sequence>MDGPRTLAIDVGGSGLKATVLSPDGEMLTERVRRETPYPCTPDLMLDELTELAKELPEYDRVSVGFPGAIRGGEVRHVTAFTRPAPGEPPTDELKQQWFGFDLQSALAERFAKPVRVANDADVQGCAVIKGEGLELVITLGTGVGCAIFWEGALLPHLELSHGRFGEGLSIEVACGDNERHKVGKQEWRQRVLNALDAFEEMVLPDHIYIGGGNAKRLDEDELGANRSIVPNVSGLLGGIALWERTGDPVTSPIAHEHATEHSSGAAPARAGG</sequence>
<evidence type="ECO:0000256" key="1">
    <source>
        <dbReference type="ARBA" id="ARBA00006479"/>
    </source>
</evidence>
<dbReference type="EMBL" id="JAGSOV010000102">
    <property type="protein sequence ID" value="MCO1661005.1"/>
    <property type="molecule type" value="Genomic_DNA"/>
</dbReference>
<dbReference type="PROSITE" id="PS50206">
    <property type="entry name" value="RHODANESE_3"/>
    <property type="match status" value="1"/>
</dbReference>
<feature type="domain" description="Rhodanese" evidence="3">
    <location>
        <begin position="231"/>
        <end position="252"/>
    </location>
</feature>
<dbReference type="InterPro" id="IPR043129">
    <property type="entry name" value="ATPase_NBD"/>
</dbReference>
<evidence type="ECO:0000256" key="2">
    <source>
        <dbReference type="SAM" id="MobiDB-lite"/>
    </source>
</evidence>
<evidence type="ECO:0000313" key="5">
    <source>
        <dbReference type="Proteomes" id="UP001165283"/>
    </source>
</evidence>
<name>A0ABT1AD75_9PSEU</name>
<comment type="similarity">
    <text evidence="1">Belongs to the ROK (NagC/XylR) family.</text>
</comment>
<gene>
    <name evidence="4" type="ORF">KDL28_38760</name>
</gene>
<keyword evidence="5" id="KW-1185">Reference proteome</keyword>
<protein>
    <submittedName>
        <fullName evidence="4">ROK family protein</fullName>
    </submittedName>
</protein>
<dbReference type="Gene3D" id="3.30.420.40">
    <property type="match status" value="2"/>
</dbReference>
<dbReference type="PANTHER" id="PTHR18964:SF149">
    <property type="entry name" value="BIFUNCTIONAL UDP-N-ACETYLGLUCOSAMINE 2-EPIMERASE_N-ACETYLMANNOSAMINE KINASE"/>
    <property type="match status" value="1"/>
</dbReference>
<dbReference type="InterPro" id="IPR001763">
    <property type="entry name" value="Rhodanese-like_dom"/>
</dbReference>
<reference evidence="4" key="1">
    <citation type="submission" date="2021-04" db="EMBL/GenBank/DDBJ databases">
        <title>Pseudonocardia sp. nov., isolated from sandy soil of mangrove forest.</title>
        <authorList>
            <person name="Zan Z."/>
            <person name="Huang R."/>
            <person name="Liu W."/>
        </authorList>
    </citation>
    <scope>NUCLEOTIDE SEQUENCE</scope>
    <source>
        <strain evidence="4">S2-4</strain>
    </source>
</reference>
<organism evidence="4 5">
    <name type="scientific">Pseudonocardia humida</name>
    <dbReference type="NCBI Taxonomy" id="2800819"/>
    <lineage>
        <taxon>Bacteria</taxon>
        <taxon>Bacillati</taxon>
        <taxon>Actinomycetota</taxon>
        <taxon>Actinomycetes</taxon>
        <taxon>Pseudonocardiales</taxon>
        <taxon>Pseudonocardiaceae</taxon>
        <taxon>Pseudonocardia</taxon>
    </lineage>
</organism>
<evidence type="ECO:0000313" key="4">
    <source>
        <dbReference type="EMBL" id="MCO1661005.1"/>
    </source>
</evidence>
<dbReference type="PANTHER" id="PTHR18964">
    <property type="entry name" value="ROK (REPRESSOR, ORF, KINASE) FAMILY"/>
    <property type="match status" value="1"/>
</dbReference>
<dbReference type="RefSeq" id="WP_252446537.1">
    <property type="nucleotide sequence ID" value="NZ_JAGSOV010000102.1"/>
</dbReference>
<dbReference type="Proteomes" id="UP001165283">
    <property type="component" value="Unassembled WGS sequence"/>
</dbReference>
<proteinExistence type="inferred from homology"/>